<reference evidence="1 2" key="1">
    <citation type="submission" date="2014-10" db="EMBL/GenBank/DDBJ databases">
        <title>Genome sequence of Ponticoccus sp. strain UMTAT08 isolated from clonal culture of toxic dinoflagellate Alexandrium tamiyavanichii.</title>
        <authorList>
            <person name="Gan H.Y."/>
            <person name="Muhd D.-D."/>
            <person name="Mohd Noor M.E."/>
            <person name="Yeong Y.S."/>
            <person name="Usup G."/>
        </authorList>
    </citation>
    <scope>NUCLEOTIDE SEQUENCE [LARGE SCALE GENOMIC DNA]</scope>
    <source>
        <strain evidence="1 2">UMTAT08</strain>
    </source>
</reference>
<organism evidence="1 2">
    <name type="scientific">Mameliella alba</name>
    <dbReference type="NCBI Taxonomy" id="561184"/>
    <lineage>
        <taxon>Bacteria</taxon>
        <taxon>Pseudomonadati</taxon>
        <taxon>Pseudomonadota</taxon>
        <taxon>Alphaproteobacteria</taxon>
        <taxon>Rhodobacterales</taxon>
        <taxon>Roseobacteraceae</taxon>
        <taxon>Mameliella</taxon>
    </lineage>
</organism>
<dbReference type="AlphaFoldDB" id="A0A0B3SKY9"/>
<protein>
    <submittedName>
        <fullName evidence="1">Uncharacterized protein</fullName>
    </submittedName>
</protein>
<keyword evidence="2" id="KW-1185">Reference proteome</keyword>
<sequence length="113" mass="12172">MTTTHGPTPGLPPAPAIDHNRIAAAIELLAQVSPEARLLQLRNLCVNNGLWCVPEDARDYAPVLFEVQLFGVPAVAETPGELPTNWLRAARRILEGAPAVPSTAHPFQSENFS</sequence>
<dbReference type="RefSeq" id="WP_043144994.1">
    <property type="nucleotide sequence ID" value="NZ_JSUQ01000019.1"/>
</dbReference>
<dbReference type="OrthoDB" id="7869702at2"/>
<accession>A0A0B3SKY9</accession>
<evidence type="ECO:0000313" key="1">
    <source>
        <dbReference type="EMBL" id="KHQ51229.1"/>
    </source>
</evidence>
<name>A0A0B3SKY9_9RHOB</name>
<evidence type="ECO:0000313" key="2">
    <source>
        <dbReference type="Proteomes" id="UP000030960"/>
    </source>
</evidence>
<comment type="caution">
    <text evidence="1">The sequence shown here is derived from an EMBL/GenBank/DDBJ whole genome shotgun (WGS) entry which is preliminary data.</text>
</comment>
<gene>
    <name evidence="1" type="ORF">OA50_04262</name>
</gene>
<dbReference type="Proteomes" id="UP000030960">
    <property type="component" value="Unassembled WGS sequence"/>
</dbReference>
<proteinExistence type="predicted"/>
<dbReference type="EMBL" id="JSUQ01000019">
    <property type="protein sequence ID" value="KHQ51229.1"/>
    <property type="molecule type" value="Genomic_DNA"/>
</dbReference>